<dbReference type="InterPro" id="IPR044929">
    <property type="entry name" value="DNA/RNA_non-sp_Endonuclease_sf"/>
</dbReference>
<sequence length="401" mass="45427">MGRLSDPFVFLTILAVTSRTGSDCTLSLKDDFGSPSPVFVKNGAFLTPNTRSGDISLQRSETLLVGCPGKNRFVVLGEDVTDFDAVTVQCAAGKVFRAGRWAGDFRGIRCSATPWFTVEPTNATCSGDHTLYRIGYRVNGEFYTLYRACFDERLFTTLYVQHVLSPEIEFYQRGGKRPTFIETGLFGKVRMSDVYARSNQRARINQLLGSGLDQRYITRNQFLTRGHLAPRADFTTRAMQRASFHYINAAPQWLRGNAGDWAALEDALRRRVTSSGRKMVVYTGTHGVSTLPDKHNQQQKLFLHVDENNNGVVPVPLYYYKLVYDPKELKAVAFVSINSSYYNKSMVDELTFCSDVCNGNGNYTWLKWRPRDGAHSFCCDYDEFVKEIDYLPTLTVREKYS</sequence>
<protein>
    <recommendedName>
        <fullName evidence="5">DNA/RNA non-specific endonuclease/pyrophosphatase/phosphodiesterase domain-containing protein</fullName>
    </recommendedName>
</protein>
<evidence type="ECO:0000313" key="6">
    <source>
        <dbReference type="EMBL" id="CAH2062454.1"/>
    </source>
</evidence>
<accession>A0ABN8ISA7</accession>
<feature type="chain" id="PRO_5045395505" description="DNA/RNA non-specific endonuclease/pyrophosphatase/phosphodiesterase domain-containing protein" evidence="4">
    <location>
        <begin position="23"/>
        <end position="401"/>
    </location>
</feature>
<organism evidence="6 7">
    <name type="scientific">Iphiclides podalirius</name>
    <name type="common">scarce swallowtail</name>
    <dbReference type="NCBI Taxonomy" id="110791"/>
    <lineage>
        <taxon>Eukaryota</taxon>
        <taxon>Metazoa</taxon>
        <taxon>Ecdysozoa</taxon>
        <taxon>Arthropoda</taxon>
        <taxon>Hexapoda</taxon>
        <taxon>Insecta</taxon>
        <taxon>Pterygota</taxon>
        <taxon>Neoptera</taxon>
        <taxon>Endopterygota</taxon>
        <taxon>Lepidoptera</taxon>
        <taxon>Glossata</taxon>
        <taxon>Ditrysia</taxon>
        <taxon>Papilionoidea</taxon>
        <taxon>Papilionidae</taxon>
        <taxon>Papilioninae</taxon>
        <taxon>Iphiclides</taxon>
    </lineage>
</organism>
<dbReference type="PANTHER" id="PTHR13966">
    <property type="entry name" value="ENDONUCLEASE RELATED"/>
    <property type="match status" value="1"/>
</dbReference>
<dbReference type="PANTHER" id="PTHR13966:SF19">
    <property type="entry name" value="NUCLEASE EXOG, MITOCHONDRIAL"/>
    <property type="match status" value="1"/>
</dbReference>
<dbReference type="Proteomes" id="UP000837857">
    <property type="component" value="Chromosome 29"/>
</dbReference>
<feature type="non-terminal residue" evidence="6">
    <location>
        <position position="401"/>
    </location>
</feature>
<evidence type="ECO:0000256" key="3">
    <source>
        <dbReference type="ARBA" id="ARBA00022759"/>
    </source>
</evidence>
<evidence type="ECO:0000256" key="4">
    <source>
        <dbReference type="SAM" id="SignalP"/>
    </source>
</evidence>
<keyword evidence="7" id="KW-1185">Reference proteome</keyword>
<proteinExistence type="inferred from homology"/>
<keyword evidence="4" id="KW-0732">Signal</keyword>
<dbReference type="Gene3D" id="3.40.570.10">
    <property type="entry name" value="Extracellular Endonuclease, subunit A"/>
    <property type="match status" value="1"/>
</dbReference>
<reference evidence="6" key="1">
    <citation type="submission" date="2022-03" db="EMBL/GenBank/DDBJ databases">
        <authorList>
            <person name="Martin H S."/>
        </authorList>
    </citation>
    <scope>NUCLEOTIDE SEQUENCE</scope>
</reference>
<keyword evidence="2" id="KW-0540">Nuclease</keyword>
<keyword evidence="3" id="KW-0378">Hydrolase</keyword>
<gene>
    <name evidence="6" type="ORF">IPOD504_LOCUS11995</name>
</gene>
<comment type="similarity">
    <text evidence="1">Belongs to the DNA/RNA non-specific endonuclease family.</text>
</comment>
<dbReference type="EMBL" id="OW152841">
    <property type="protein sequence ID" value="CAH2062454.1"/>
    <property type="molecule type" value="Genomic_DNA"/>
</dbReference>
<dbReference type="Pfam" id="PF01223">
    <property type="entry name" value="Endonuclease_NS"/>
    <property type="match status" value="1"/>
</dbReference>
<dbReference type="SMART" id="SM00892">
    <property type="entry name" value="Endonuclease_NS"/>
    <property type="match status" value="1"/>
</dbReference>
<feature type="domain" description="DNA/RNA non-specific endonuclease/pyrophosphatase/phosphodiesterase" evidence="5">
    <location>
        <begin position="142"/>
        <end position="384"/>
    </location>
</feature>
<feature type="signal peptide" evidence="4">
    <location>
        <begin position="1"/>
        <end position="22"/>
    </location>
</feature>
<dbReference type="InterPro" id="IPR001604">
    <property type="entry name" value="Endo_G_ENPP1-like_dom"/>
</dbReference>
<evidence type="ECO:0000259" key="5">
    <source>
        <dbReference type="SMART" id="SM00892"/>
    </source>
</evidence>
<name>A0ABN8ISA7_9NEOP</name>
<dbReference type="InterPro" id="IPR040255">
    <property type="entry name" value="Non-specific_endonuclease"/>
</dbReference>
<keyword evidence="3" id="KW-0255">Endonuclease</keyword>
<dbReference type="InterPro" id="IPR044925">
    <property type="entry name" value="His-Me_finger_sf"/>
</dbReference>
<evidence type="ECO:0000256" key="2">
    <source>
        <dbReference type="ARBA" id="ARBA00022722"/>
    </source>
</evidence>
<dbReference type="SUPFAM" id="SSF54060">
    <property type="entry name" value="His-Me finger endonucleases"/>
    <property type="match status" value="1"/>
</dbReference>
<evidence type="ECO:0000313" key="7">
    <source>
        <dbReference type="Proteomes" id="UP000837857"/>
    </source>
</evidence>
<evidence type="ECO:0000256" key="1">
    <source>
        <dbReference type="ARBA" id="ARBA00010052"/>
    </source>
</evidence>